<dbReference type="AlphaFoldDB" id="A0A7C5U8G0"/>
<dbReference type="SUPFAM" id="SSF103481">
    <property type="entry name" value="Multidrug resistance efflux transporter EmrE"/>
    <property type="match status" value="2"/>
</dbReference>
<evidence type="ECO:0000256" key="1">
    <source>
        <dbReference type="ARBA" id="ARBA00004651"/>
    </source>
</evidence>
<evidence type="ECO:0000313" key="8">
    <source>
        <dbReference type="EMBL" id="HHR33935.1"/>
    </source>
</evidence>
<dbReference type="InterPro" id="IPR000620">
    <property type="entry name" value="EamA_dom"/>
</dbReference>
<feature type="transmembrane region" description="Helical" evidence="6">
    <location>
        <begin position="62"/>
        <end position="80"/>
    </location>
</feature>
<feature type="domain" description="EamA" evidence="7">
    <location>
        <begin position="7"/>
        <end position="135"/>
    </location>
</feature>
<feature type="transmembrane region" description="Helical" evidence="6">
    <location>
        <begin position="144"/>
        <end position="164"/>
    </location>
</feature>
<dbReference type="PANTHER" id="PTHR32322:SF18">
    <property type="entry name" value="S-ADENOSYLMETHIONINE_S-ADENOSYLHOMOCYSTEINE TRANSPORTER"/>
    <property type="match status" value="1"/>
</dbReference>
<protein>
    <submittedName>
        <fullName evidence="8">DMT family transporter</fullName>
    </submittedName>
</protein>
<keyword evidence="2" id="KW-1003">Cell membrane</keyword>
<feature type="transmembrane region" description="Helical" evidence="6">
    <location>
        <begin position="6"/>
        <end position="23"/>
    </location>
</feature>
<feature type="transmembrane region" description="Helical" evidence="6">
    <location>
        <begin position="92"/>
        <end position="112"/>
    </location>
</feature>
<evidence type="ECO:0000256" key="2">
    <source>
        <dbReference type="ARBA" id="ARBA00022475"/>
    </source>
</evidence>
<feature type="domain" description="EamA" evidence="7">
    <location>
        <begin position="146"/>
        <end position="278"/>
    </location>
</feature>
<feature type="transmembrane region" description="Helical" evidence="6">
    <location>
        <begin position="176"/>
        <end position="194"/>
    </location>
</feature>
<feature type="transmembrane region" description="Helical" evidence="6">
    <location>
        <begin position="118"/>
        <end position="137"/>
    </location>
</feature>
<dbReference type="Pfam" id="PF00892">
    <property type="entry name" value="EamA"/>
    <property type="match status" value="2"/>
</dbReference>
<feature type="transmembrane region" description="Helical" evidence="6">
    <location>
        <begin position="235"/>
        <end position="255"/>
    </location>
</feature>
<dbReference type="InterPro" id="IPR050638">
    <property type="entry name" value="AA-Vitamin_Transporters"/>
</dbReference>
<dbReference type="EMBL" id="DRXW01000201">
    <property type="protein sequence ID" value="HHR33935.1"/>
    <property type="molecule type" value="Genomic_DNA"/>
</dbReference>
<dbReference type="PANTHER" id="PTHR32322">
    <property type="entry name" value="INNER MEMBRANE TRANSPORTER"/>
    <property type="match status" value="1"/>
</dbReference>
<gene>
    <name evidence="8" type="ORF">ENM46_03200</name>
</gene>
<evidence type="ECO:0000256" key="5">
    <source>
        <dbReference type="ARBA" id="ARBA00023136"/>
    </source>
</evidence>
<evidence type="ECO:0000256" key="4">
    <source>
        <dbReference type="ARBA" id="ARBA00022989"/>
    </source>
</evidence>
<keyword evidence="4 6" id="KW-1133">Transmembrane helix</keyword>
<proteinExistence type="predicted"/>
<keyword evidence="5 6" id="KW-0472">Membrane</keyword>
<evidence type="ECO:0000256" key="3">
    <source>
        <dbReference type="ARBA" id="ARBA00022692"/>
    </source>
</evidence>
<evidence type="ECO:0000256" key="6">
    <source>
        <dbReference type="SAM" id="Phobius"/>
    </source>
</evidence>
<feature type="transmembrane region" description="Helical" evidence="6">
    <location>
        <begin position="35"/>
        <end position="56"/>
    </location>
</feature>
<sequence length="286" mass="31862">MNLKVFLSGLSVSFIFGLSFLFTKNSIEHIPVYTFLSYRFFIASLVMVGLSVIGVIKLGKKPYWKLWQVAVFQPILYFIFETNGLKYTKSSEAGMLIAMIPIIVMILSPIFLKEKIRWYQLVFAFMSFLGVVLIVGVENSGGALVGKLLVLGAVFSAAFYNISSRKLAQEFKPEEITFFMMVTGFAFFTILSLLTKQFVINISSPVLIGALYLGILSSTVAFFLVNYMLSKVSPTISSLFSNLTTIVSVLAGSIIRNEVIRPIQIVGMILILFALFGNSYLKQKGF</sequence>
<comment type="subcellular location">
    <subcellularLocation>
        <location evidence="1">Cell membrane</location>
        <topology evidence="1">Multi-pass membrane protein</topology>
    </subcellularLocation>
</comment>
<organism evidence="8">
    <name type="scientific">Fervidobacterium nodosum</name>
    <dbReference type="NCBI Taxonomy" id="2424"/>
    <lineage>
        <taxon>Bacteria</taxon>
        <taxon>Thermotogati</taxon>
        <taxon>Thermotogota</taxon>
        <taxon>Thermotogae</taxon>
        <taxon>Thermotogales</taxon>
        <taxon>Fervidobacteriaceae</taxon>
        <taxon>Fervidobacterium</taxon>
    </lineage>
</organism>
<dbReference type="GO" id="GO:0005886">
    <property type="term" value="C:plasma membrane"/>
    <property type="evidence" value="ECO:0007669"/>
    <property type="project" value="UniProtKB-SubCell"/>
</dbReference>
<feature type="transmembrane region" description="Helical" evidence="6">
    <location>
        <begin position="262"/>
        <end position="281"/>
    </location>
</feature>
<dbReference type="InterPro" id="IPR037185">
    <property type="entry name" value="EmrE-like"/>
</dbReference>
<reference evidence="8" key="1">
    <citation type="journal article" date="2020" name="mSystems">
        <title>Genome- and Community-Level Interaction Insights into Carbon Utilization and Element Cycling Functions of Hydrothermarchaeota in Hydrothermal Sediment.</title>
        <authorList>
            <person name="Zhou Z."/>
            <person name="Liu Y."/>
            <person name="Xu W."/>
            <person name="Pan J."/>
            <person name="Luo Z.H."/>
            <person name="Li M."/>
        </authorList>
    </citation>
    <scope>NUCLEOTIDE SEQUENCE [LARGE SCALE GENOMIC DNA]</scope>
    <source>
        <strain evidence="8">SpSt-1088</strain>
    </source>
</reference>
<comment type="caution">
    <text evidence="8">The sequence shown here is derived from an EMBL/GenBank/DDBJ whole genome shotgun (WGS) entry which is preliminary data.</text>
</comment>
<accession>A0A7C5U8G0</accession>
<keyword evidence="3 6" id="KW-0812">Transmembrane</keyword>
<evidence type="ECO:0000259" key="7">
    <source>
        <dbReference type="Pfam" id="PF00892"/>
    </source>
</evidence>
<name>A0A7C5U8G0_9BACT</name>
<feature type="transmembrane region" description="Helical" evidence="6">
    <location>
        <begin position="206"/>
        <end position="229"/>
    </location>
</feature>